<dbReference type="GO" id="GO:0008270">
    <property type="term" value="F:zinc ion binding"/>
    <property type="evidence" value="ECO:0007669"/>
    <property type="project" value="UniProtKB-KW"/>
</dbReference>
<dbReference type="GO" id="GO:0005737">
    <property type="term" value="C:cytoplasm"/>
    <property type="evidence" value="ECO:0007669"/>
    <property type="project" value="UniProtKB-SubCell"/>
</dbReference>
<name>A0A0G4HFC0_9ALVE</name>
<proteinExistence type="predicted"/>
<dbReference type="InterPro" id="IPR008974">
    <property type="entry name" value="TRAF-like"/>
</dbReference>
<dbReference type="VEuPathDB" id="CryptoDB:Cvel_26908"/>
<organism evidence="10">
    <name type="scientific">Chromera velia CCMP2878</name>
    <dbReference type="NCBI Taxonomy" id="1169474"/>
    <lineage>
        <taxon>Eukaryota</taxon>
        <taxon>Sar</taxon>
        <taxon>Alveolata</taxon>
        <taxon>Colpodellida</taxon>
        <taxon>Chromeraceae</taxon>
        <taxon>Chromera</taxon>
    </lineage>
</organism>
<evidence type="ECO:0000259" key="8">
    <source>
        <dbReference type="PROSITE" id="PS50089"/>
    </source>
</evidence>
<dbReference type="Pfam" id="PF02176">
    <property type="entry name" value="zf-TRAF"/>
    <property type="match status" value="1"/>
</dbReference>
<evidence type="ECO:0000256" key="1">
    <source>
        <dbReference type="ARBA" id="ARBA00004496"/>
    </source>
</evidence>
<dbReference type="Gene3D" id="3.30.40.10">
    <property type="entry name" value="Zinc/RING finger domain, C3HC4 (zinc finger)"/>
    <property type="match status" value="3"/>
</dbReference>
<dbReference type="PROSITE" id="PS50089">
    <property type="entry name" value="ZF_RING_2"/>
    <property type="match status" value="1"/>
</dbReference>
<feature type="domain" description="TRAF-type" evidence="9">
    <location>
        <begin position="169"/>
        <end position="213"/>
    </location>
</feature>
<feature type="zinc finger region" description="TRAF-type" evidence="7">
    <location>
        <begin position="169"/>
        <end position="213"/>
    </location>
</feature>
<evidence type="ECO:0008006" key="11">
    <source>
        <dbReference type="Google" id="ProtNLM"/>
    </source>
</evidence>
<dbReference type="InterPro" id="IPR001293">
    <property type="entry name" value="Znf_TRAF"/>
</dbReference>
<evidence type="ECO:0000256" key="5">
    <source>
        <dbReference type="ARBA" id="ARBA00022771"/>
    </source>
</evidence>
<evidence type="ECO:0000313" key="10">
    <source>
        <dbReference type="EMBL" id="CEM42623.1"/>
    </source>
</evidence>
<evidence type="ECO:0000256" key="4">
    <source>
        <dbReference type="ARBA" id="ARBA00022737"/>
    </source>
</evidence>
<evidence type="ECO:0000256" key="2">
    <source>
        <dbReference type="ARBA" id="ARBA00022490"/>
    </source>
</evidence>
<keyword evidence="6 7" id="KW-0862">Zinc</keyword>
<keyword evidence="3 7" id="KW-0479">Metal-binding</keyword>
<dbReference type="PROSITE" id="PS50145">
    <property type="entry name" value="ZF_TRAF"/>
    <property type="match status" value="2"/>
</dbReference>
<evidence type="ECO:0000256" key="6">
    <source>
        <dbReference type="ARBA" id="ARBA00022833"/>
    </source>
</evidence>
<dbReference type="PANTHER" id="PTHR10131:SF94">
    <property type="entry name" value="TNF RECEPTOR-ASSOCIATED FACTOR 4"/>
    <property type="match status" value="1"/>
</dbReference>
<dbReference type="PhylomeDB" id="A0A0G4HFC0"/>
<feature type="domain" description="RING-type" evidence="8">
    <location>
        <begin position="29"/>
        <end position="71"/>
    </location>
</feature>
<keyword evidence="5 7" id="KW-0863">Zinc-finger</keyword>
<evidence type="ECO:0000256" key="7">
    <source>
        <dbReference type="PROSITE-ProRule" id="PRU00207"/>
    </source>
</evidence>
<dbReference type="Gene3D" id="2.60.210.10">
    <property type="entry name" value="Apoptosis, Tumor Necrosis Factor Receptor Associated Protein 2, Chain A"/>
    <property type="match status" value="1"/>
</dbReference>
<dbReference type="AlphaFoldDB" id="A0A0G4HFC0"/>
<dbReference type="InterPro" id="IPR013083">
    <property type="entry name" value="Znf_RING/FYVE/PHD"/>
</dbReference>
<gene>
    <name evidence="10" type="ORF">Cvel_26908</name>
</gene>
<dbReference type="InterPro" id="IPR001841">
    <property type="entry name" value="Znf_RING"/>
</dbReference>
<feature type="zinc finger region" description="TRAF-type" evidence="7">
    <location>
        <begin position="114"/>
        <end position="167"/>
    </location>
</feature>
<dbReference type="PANTHER" id="PTHR10131">
    <property type="entry name" value="TNF RECEPTOR ASSOCIATED FACTOR"/>
    <property type="match status" value="1"/>
</dbReference>
<dbReference type="FunFam" id="3.30.40.10:FF:000121">
    <property type="entry name" value="TNF receptor-associated factor"/>
    <property type="match status" value="1"/>
</dbReference>
<dbReference type="EMBL" id="CDMZ01002494">
    <property type="protein sequence ID" value="CEM42623.1"/>
    <property type="molecule type" value="Genomic_DNA"/>
</dbReference>
<dbReference type="InterPro" id="IPR018957">
    <property type="entry name" value="Znf_C3HC4_RING-type"/>
</dbReference>
<feature type="domain" description="TRAF-type" evidence="9">
    <location>
        <begin position="114"/>
        <end position="167"/>
    </location>
</feature>
<protein>
    <recommendedName>
        <fullName evidence="11">RING-type domain-containing protein</fullName>
    </recommendedName>
</protein>
<keyword evidence="2" id="KW-0963">Cytoplasm</keyword>
<reference evidence="10" key="1">
    <citation type="submission" date="2014-11" db="EMBL/GenBank/DDBJ databases">
        <authorList>
            <person name="Otto D Thomas"/>
            <person name="Naeem Raeece"/>
        </authorList>
    </citation>
    <scope>NUCLEOTIDE SEQUENCE</scope>
</reference>
<dbReference type="SUPFAM" id="SSF49599">
    <property type="entry name" value="TRAF domain-like"/>
    <property type="match status" value="3"/>
</dbReference>
<sequence length="392" mass="44591">MTTEKYKRLSLDVFLAAPGFEDQAGNALCPICHDFLEDPTETNCGSRHTFCEPCIELVFAEGSPGDCPCCRGQFTRLEKSKGIVKSLIEHVKWMCPNHERGCCFIGTKRQLEKHLDGECEQHEKECPFDGCTESVKNDLLPQHKAVCEHRPVACTYCKKKFRFNVMEIHHVICDKFPLPCPNECGQTLPRKEVENHCKTECPEVVVPCVFPGCGEMVKKKFMSMHEEESTKKHLNLLLQKIDHVESTDSMEFTIHLPDFKKKAQGMQREDALESVAFAFQGVPFSLHVYPWGDSDSKENWAAVYLIKLEDYRGYLTYDIELIKSNGMHRLEEIADFSDVNVFCGYGQFNFCRPEALFSAARKTTVGALGFRVRLSAPKSNRKCRVISGYASK</sequence>
<accession>A0A0G4HFC0</accession>
<dbReference type="Pfam" id="PF00097">
    <property type="entry name" value="zf-C3HC4"/>
    <property type="match status" value="1"/>
</dbReference>
<evidence type="ECO:0000256" key="3">
    <source>
        <dbReference type="ARBA" id="ARBA00022723"/>
    </source>
</evidence>
<dbReference type="GO" id="GO:0043122">
    <property type="term" value="P:regulation of canonical NF-kappaB signal transduction"/>
    <property type="evidence" value="ECO:0007669"/>
    <property type="project" value="TreeGrafter"/>
</dbReference>
<comment type="subcellular location">
    <subcellularLocation>
        <location evidence="1">Cytoplasm</location>
    </subcellularLocation>
</comment>
<evidence type="ECO:0000259" key="9">
    <source>
        <dbReference type="PROSITE" id="PS50145"/>
    </source>
</evidence>
<keyword evidence="4" id="KW-0677">Repeat</keyword>
<dbReference type="SUPFAM" id="SSF57850">
    <property type="entry name" value="RING/U-box"/>
    <property type="match status" value="1"/>
</dbReference>